<proteinExistence type="predicted"/>
<feature type="transmembrane region" description="Helical" evidence="1">
    <location>
        <begin position="187"/>
        <end position="205"/>
    </location>
</feature>
<feature type="transmembrane region" description="Helical" evidence="1">
    <location>
        <begin position="116"/>
        <end position="142"/>
    </location>
</feature>
<evidence type="ECO:0000313" key="5">
    <source>
        <dbReference type="Proteomes" id="UP000269148"/>
    </source>
</evidence>
<dbReference type="KEGG" id="siz:SI82_01880"/>
<keyword evidence="1" id="KW-0812">Transmembrane</keyword>
<evidence type="ECO:0000313" key="3">
    <source>
        <dbReference type="EMBL" id="RLU58847.1"/>
    </source>
</evidence>
<organism evidence="3 5">
    <name type="scientific">Streptococcus iniae</name>
    <name type="common">Streptococcus shiloi</name>
    <dbReference type="NCBI Taxonomy" id="1346"/>
    <lineage>
        <taxon>Bacteria</taxon>
        <taxon>Bacillati</taxon>
        <taxon>Bacillota</taxon>
        <taxon>Bacilli</taxon>
        <taxon>Lactobacillales</taxon>
        <taxon>Streptococcaceae</taxon>
        <taxon>Streptococcus</taxon>
    </lineage>
</organism>
<dbReference type="KEGG" id="sio:DW64_01580"/>
<feature type="transmembrane region" description="Helical" evidence="1">
    <location>
        <begin position="27"/>
        <end position="51"/>
    </location>
</feature>
<dbReference type="STRING" id="1346.BMF34_01775"/>
<keyword evidence="4" id="KW-1185">Reference proteome</keyword>
<sequence length="217" mass="25027">MVLFDIMVGHKRIGKKEMTVIDKLFHWVYYVMKLSMIYVVLLISGFFLLGFSPANASLMTLYNKHRTAAEKYTFSEAFAEFKSTFKLSNSVFLIVAMIALGLLYTLWGLSHMTPSLVVYFFLIMTLLASLFLASFYAVYLKLQVYYDFKLKDALSLSFIAIFFHWLSICKCLLGTVVLLVIGRHLPLVLVVFLPVFWLIFTFDILEPIYKQVSKQGL</sequence>
<evidence type="ECO:0000313" key="4">
    <source>
        <dbReference type="Proteomes" id="UP000025245"/>
    </source>
</evidence>
<reference evidence="2 4" key="1">
    <citation type="journal article" date="2014" name="Genome Announc.">
        <title>Complete Genome Sequence of a Virulent Strain, Streptococcus iniae ISET0901, Isolated from Diseased Tilapia.</title>
        <authorList>
            <person name="Pridgeon J.W."/>
            <person name="Zhang D."/>
            <person name="Zhang L."/>
        </authorList>
    </citation>
    <scope>NUCLEOTIDE SEQUENCE [LARGE SCALE GENOMIC DNA]</scope>
    <source>
        <strain evidence="2 4">ISET0901</strain>
    </source>
</reference>
<dbReference type="AlphaFoldDB" id="A0A3L8GQD9"/>
<keyword evidence="1" id="KW-1133">Transmembrane helix</keyword>
<accession>A0A3L8GQD9</accession>
<evidence type="ECO:0000256" key="1">
    <source>
        <dbReference type="SAM" id="Phobius"/>
    </source>
</evidence>
<dbReference type="KEGG" id="siq:DQ08_01595"/>
<dbReference type="Proteomes" id="UP000269148">
    <property type="component" value="Unassembled WGS sequence"/>
</dbReference>
<gene>
    <name evidence="3" type="ORF">DIY07_01505</name>
    <name evidence="2" type="ORF">DQ08_01595</name>
</gene>
<feature type="transmembrane region" description="Helical" evidence="1">
    <location>
        <begin position="91"/>
        <end position="110"/>
    </location>
</feature>
<reference evidence="3 5" key="2">
    <citation type="submission" date="2018-06" db="EMBL/GenBank/DDBJ databases">
        <title>Mutators as drivers of adaptation in pathogenic bacteria and a risk factor for host jumps and vaccine escape.</title>
        <authorList>
            <person name="Barnes A.C."/>
            <person name="Silayeva O."/>
        </authorList>
    </citation>
    <scope>NUCLEOTIDE SEQUENCE [LARGE SCALE GENOMIC DNA]</scope>
    <source>
        <strain evidence="3 5">QMA0445</strain>
    </source>
</reference>
<feature type="transmembrane region" description="Helical" evidence="1">
    <location>
        <begin position="154"/>
        <end position="181"/>
    </location>
</feature>
<dbReference type="EMBL" id="QLQD01000017">
    <property type="protein sequence ID" value="RLU58847.1"/>
    <property type="molecule type" value="Genomic_DNA"/>
</dbReference>
<dbReference type="InterPro" id="IPR006938">
    <property type="entry name" value="DUF624"/>
</dbReference>
<dbReference type="Pfam" id="PF04854">
    <property type="entry name" value="DUF624"/>
    <property type="match status" value="1"/>
</dbReference>
<keyword evidence="1" id="KW-0472">Membrane</keyword>
<dbReference type="OrthoDB" id="1650985at2"/>
<dbReference type="Proteomes" id="UP000025245">
    <property type="component" value="Chromosome"/>
</dbReference>
<name>A0A3L8GQD9_STRIN</name>
<dbReference type="EMBL" id="CP007586">
    <property type="protein sequence ID" value="AHY15202.1"/>
    <property type="molecule type" value="Genomic_DNA"/>
</dbReference>
<evidence type="ECO:0000313" key="2">
    <source>
        <dbReference type="EMBL" id="AHY15202.1"/>
    </source>
</evidence>
<protein>
    <submittedName>
        <fullName evidence="3">DUF624 domain-containing protein</fullName>
    </submittedName>
    <submittedName>
        <fullName evidence="2">Integral membrane protein</fullName>
    </submittedName>
</protein>